<dbReference type="RefSeq" id="WP_194259143.1">
    <property type="nucleotide sequence ID" value="NZ_JABCQG010000004.1"/>
</dbReference>
<organism evidence="2 3">
    <name type="scientific">Gluconobacter vitians</name>
    <dbReference type="NCBI Taxonomy" id="2728102"/>
    <lineage>
        <taxon>Bacteria</taxon>
        <taxon>Pseudomonadati</taxon>
        <taxon>Pseudomonadota</taxon>
        <taxon>Alphaproteobacteria</taxon>
        <taxon>Acetobacterales</taxon>
        <taxon>Acetobacteraceae</taxon>
        <taxon>Gluconobacter</taxon>
    </lineage>
</organism>
<evidence type="ECO:0000259" key="1">
    <source>
        <dbReference type="Pfam" id="PF13403"/>
    </source>
</evidence>
<dbReference type="Gene3D" id="2.170.16.10">
    <property type="entry name" value="Hedgehog/Intein (Hint) domain"/>
    <property type="match status" value="1"/>
</dbReference>
<feature type="domain" description="Hedgehog/Intein (Hint)" evidence="1">
    <location>
        <begin position="587"/>
        <end position="725"/>
    </location>
</feature>
<evidence type="ECO:0000313" key="3">
    <source>
        <dbReference type="Proteomes" id="UP000623107"/>
    </source>
</evidence>
<dbReference type="InterPro" id="IPR028992">
    <property type="entry name" value="Hedgehog/Intein_dom"/>
</dbReference>
<comment type="caution">
    <text evidence="2">The sequence shown here is derived from an EMBL/GenBank/DDBJ whole genome shotgun (WGS) entry which is preliminary data.</text>
</comment>
<evidence type="ECO:0000313" key="2">
    <source>
        <dbReference type="EMBL" id="MBF0858408.1"/>
    </source>
</evidence>
<dbReference type="Pfam" id="PF13403">
    <property type="entry name" value="Hint_2"/>
    <property type="match status" value="1"/>
</dbReference>
<name>A0ABR9Y389_9PROT</name>
<proteinExistence type="predicted"/>
<gene>
    <name evidence="2" type="ORF">HKD24_04150</name>
</gene>
<sequence length="926" mass="98578">MNSDGSQSNWSDNSIPQATMGQTVVISGTAESPATAVASQPTVRQILDLTVGDYGTLEILAASTSSAAGYVFSTHSLDITSKGTVVINTAAPVELGASCTVDGTLTILDNAQSILDNDSISGNGTLNLIGSQLGTVSHPVAVAGNLAVVLQDNATFYASLAGSTGSVTFDTNTLNTLVLDDRGGTVGTAFYGVSDKSLFAISAADGVVPVSTVWNQNPDTASWTVQINSATGTIVTLKDVHTASGFIPGTATFSQDSAGNYILTESNASDSGTIASAAPFTDTTNTAPAGLAANYDNTHIPNTNHFWPATATTADNRADYADSSNWELKTTPWESPANSDNFDTYDKAVVYGVISQANSVQIASFTLSGNADILISAKTSGSGYAFATASTSIYSGCTLTIDTPSGVELGESVQIEGTMKIENNQGNVILDTQGLSGGGTIDVINSTFGSENIPVGLSVSTLNIQQNSTVYFKARSFPDNVIFDNSSNTVVFDGNENTISASFQNVSSKTSFIINNESTLPWNHTPVSAAYSLNDDGSYTLTITRSDGSTLVFSDIQVANDFTPAATADVSQLPDGDWIISTARQDTCFLTGTLIRTNRGDVPVEDLQIGDQVAVLNDEKAFRPIIWTGHRDTSVSTSEYNEEAGYPVCIRANAFGNHEPARNLFVTPEHCLYIDGGFIPARMLVNGTSIFYDRSITHYRYHHFETDRHSIVLAENLPSESYLDTGNRQSFTTGVSPLFVPEKSWNDAVAPLKVAQDQVQPVYERLCERAERLGMGRPVIQATTTDPGLEVFTLSGQRLRCMRHTGDQFLFELPPGIETVTIRSRTSRPCDVVGPFCDDRRTLGVLIGHVKLWDSRESRGIDTHLNADLPGWHPQEHPSLRWTKGSATLPLGYREPTGSGVLCLQIVNGGPYLLASEGQLTQALSA</sequence>
<protein>
    <submittedName>
        <fullName evidence="2">Hint domain-containing protein</fullName>
    </submittedName>
</protein>
<reference evidence="3" key="1">
    <citation type="submission" date="2020-04" db="EMBL/GenBank/DDBJ databases">
        <title>Description of novel Gluconacetobacter.</title>
        <authorList>
            <person name="Sombolestani A."/>
        </authorList>
    </citation>
    <scope>NUCLEOTIDE SEQUENCE [LARGE SCALE GENOMIC DNA]</scope>
    <source>
        <strain evidence="3">LMG 31484</strain>
    </source>
</reference>
<reference evidence="2 3" key="2">
    <citation type="submission" date="2020-11" db="EMBL/GenBank/DDBJ databases">
        <title>Description of novel Gluconobacter species.</title>
        <authorList>
            <person name="Cleenwerck I."/>
            <person name="Cnockaert M."/>
            <person name="Borremans W."/>
            <person name="Wieme A.D."/>
            <person name="De Vuyst L."/>
            <person name="Vandamme P."/>
        </authorList>
    </citation>
    <scope>NUCLEOTIDE SEQUENCE [LARGE SCALE GENOMIC DNA]</scope>
    <source>
        <strain evidence="2 3">LMG 31484</strain>
    </source>
</reference>
<keyword evidence="3" id="KW-1185">Reference proteome</keyword>
<dbReference type="InterPro" id="IPR036844">
    <property type="entry name" value="Hint_dom_sf"/>
</dbReference>
<dbReference type="SUPFAM" id="SSF51294">
    <property type="entry name" value="Hedgehog/intein (Hint) domain"/>
    <property type="match status" value="1"/>
</dbReference>
<dbReference type="EMBL" id="JABCQG010000004">
    <property type="protein sequence ID" value="MBF0858408.1"/>
    <property type="molecule type" value="Genomic_DNA"/>
</dbReference>
<dbReference type="Proteomes" id="UP000623107">
    <property type="component" value="Unassembled WGS sequence"/>
</dbReference>
<accession>A0ABR9Y389</accession>